<evidence type="ECO:0000256" key="1">
    <source>
        <dbReference type="SAM" id="MobiDB-lite"/>
    </source>
</evidence>
<evidence type="ECO:0000313" key="2">
    <source>
        <dbReference type="EMBL" id="GGO35599.1"/>
    </source>
</evidence>
<reference evidence="3" key="1">
    <citation type="journal article" date="2019" name="Int. J. Syst. Evol. Microbiol.">
        <title>The Global Catalogue of Microorganisms (GCM) 10K type strain sequencing project: providing services to taxonomists for standard genome sequencing and annotation.</title>
        <authorList>
            <consortium name="The Broad Institute Genomics Platform"/>
            <consortium name="The Broad Institute Genome Sequencing Center for Infectious Disease"/>
            <person name="Wu L."/>
            <person name="Ma J."/>
        </authorList>
    </citation>
    <scope>NUCLEOTIDE SEQUENCE [LARGE SCALE GENOMIC DNA]</scope>
    <source>
        <strain evidence="3">CGMCC 4.7349</strain>
    </source>
</reference>
<sequence length="58" mass="5922">MGTDRAGTRAARTTDVGFRAPGTEEVRVPRAEKGPMPGAGKVRTPGADKDGAGSVTPR</sequence>
<dbReference type="Proteomes" id="UP000656881">
    <property type="component" value="Unassembled WGS sequence"/>
</dbReference>
<dbReference type="EMBL" id="BMNG01000001">
    <property type="protein sequence ID" value="GGO35599.1"/>
    <property type="molecule type" value="Genomic_DNA"/>
</dbReference>
<evidence type="ECO:0000313" key="3">
    <source>
        <dbReference type="Proteomes" id="UP000656881"/>
    </source>
</evidence>
<proteinExistence type="predicted"/>
<protein>
    <submittedName>
        <fullName evidence="2">Uncharacterized protein</fullName>
    </submittedName>
</protein>
<feature type="region of interest" description="Disordered" evidence="1">
    <location>
        <begin position="1"/>
        <end position="58"/>
    </location>
</feature>
<feature type="compositionally biased region" description="Low complexity" evidence="1">
    <location>
        <begin position="1"/>
        <end position="15"/>
    </location>
</feature>
<keyword evidence="3" id="KW-1185">Reference proteome</keyword>
<comment type="caution">
    <text evidence="2">The sequence shown here is derived from an EMBL/GenBank/DDBJ whole genome shotgun (WGS) entry which is preliminary data.</text>
</comment>
<accession>A0ABQ2LL98</accession>
<gene>
    <name evidence="2" type="ORF">GCM10012286_06540</name>
</gene>
<organism evidence="2 3">
    <name type="scientific">Streptomyces lasiicapitis</name>
    <dbReference type="NCBI Taxonomy" id="1923961"/>
    <lineage>
        <taxon>Bacteria</taxon>
        <taxon>Bacillati</taxon>
        <taxon>Actinomycetota</taxon>
        <taxon>Actinomycetes</taxon>
        <taxon>Kitasatosporales</taxon>
        <taxon>Streptomycetaceae</taxon>
        <taxon>Streptomyces</taxon>
    </lineage>
</organism>
<feature type="compositionally biased region" description="Basic and acidic residues" evidence="1">
    <location>
        <begin position="22"/>
        <end position="33"/>
    </location>
</feature>
<name>A0ABQ2LL98_9ACTN</name>